<evidence type="ECO:0000259" key="2">
    <source>
        <dbReference type="Pfam" id="PF10597"/>
    </source>
</evidence>
<feature type="domain" description="Pre-mRNA-processing-splicing factor 8 U5-snRNA-binding" evidence="2">
    <location>
        <begin position="272"/>
        <end position="356"/>
    </location>
</feature>
<dbReference type="Gene3D" id="3.30.43.40">
    <property type="entry name" value="Pre-mRNA-processing-splicing factor 8, U5-snRNA-binding domain"/>
    <property type="match status" value="1"/>
</dbReference>
<dbReference type="Pfam" id="PF10596">
    <property type="entry name" value="U6-snRNA_bdg"/>
    <property type="match status" value="1"/>
</dbReference>
<evidence type="ECO:0000259" key="4">
    <source>
        <dbReference type="Pfam" id="PF12134"/>
    </source>
</evidence>
<dbReference type="InterPro" id="IPR021983">
    <property type="entry name" value="PRP8_domainIV"/>
</dbReference>
<accession>A0A4S8KT85</accession>
<dbReference type="EMBL" id="ML180087">
    <property type="protein sequence ID" value="THU79056.1"/>
    <property type="molecule type" value="Genomic_DNA"/>
</dbReference>
<dbReference type="Gene3D" id="3.30.420.230">
    <property type="match status" value="1"/>
</dbReference>
<dbReference type="OrthoDB" id="1931567at2759"/>
<proteinExistence type="predicted"/>
<dbReference type="InterPro" id="IPR019581">
    <property type="entry name" value="Prp8_U5-snRNA-bd"/>
</dbReference>
<dbReference type="InterPro" id="IPR042516">
    <property type="entry name" value="Prp8_U5-snRNA-bd_sf"/>
</dbReference>
<organism evidence="5 6">
    <name type="scientific">Dendrothele bispora (strain CBS 962.96)</name>
    <dbReference type="NCBI Taxonomy" id="1314807"/>
    <lineage>
        <taxon>Eukaryota</taxon>
        <taxon>Fungi</taxon>
        <taxon>Dikarya</taxon>
        <taxon>Basidiomycota</taxon>
        <taxon>Agaricomycotina</taxon>
        <taxon>Agaricomycetes</taxon>
        <taxon>Agaricomycetidae</taxon>
        <taxon>Agaricales</taxon>
        <taxon>Agaricales incertae sedis</taxon>
        <taxon>Dendrothele</taxon>
    </lineage>
</organism>
<evidence type="ECO:0000313" key="6">
    <source>
        <dbReference type="Proteomes" id="UP000297245"/>
    </source>
</evidence>
<dbReference type="SUPFAM" id="SSF53098">
    <property type="entry name" value="Ribonuclease H-like"/>
    <property type="match status" value="2"/>
</dbReference>
<gene>
    <name evidence="5" type="ORF">K435DRAFT_973288</name>
</gene>
<dbReference type="InterPro" id="IPR043172">
    <property type="entry name" value="Prp8_domainIV_palm"/>
</dbReference>
<dbReference type="FunFam" id="3.30.43.40:FF:000001">
    <property type="entry name" value="Pre-mRNA-processing-splicing factor 8"/>
    <property type="match status" value="1"/>
</dbReference>
<feature type="domain" description="PRP8" evidence="4">
    <location>
        <begin position="587"/>
        <end position="680"/>
    </location>
</feature>
<dbReference type="Proteomes" id="UP000297245">
    <property type="component" value="Unassembled WGS sequence"/>
</dbReference>
<feature type="domain" description="Pre-mRNA-processing-splicing factor 8 U6-snRNA-binding" evidence="1">
    <location>
        <begin position="419"/>
        <end position="496"/>
    </location>
</feature>
<sequence length="691" mass="79869">MCTSGLSRIKRLLLTQRAFKESGIEFFDTYDKLIPCYDIELIEKITDAYLDQFLFFEADKRGLFPAWIKPADTEPPPLLVYNLTDIWETSEGECNVVMETVLSKVYEKIDLTLLNRLLRLILDHNLADYITAKNDTVLTYKDMAHTNAFGLVHGLQFSAFVFQYYGLVLDLLILGLQRASEMAGPPQMPNNFLQYRDSVTETPLLAAGLSNAIKDNPQLLFSMCGFEVRILPKIRTTSGEQFSLKDAVWNLTNEQTKERTAQAFLRVSDEGVQQFNNRIRQVLMSSGSTTFSKIVNKWNTALFSLMTYYREAVIHTTELLDALVKAENKIQTRVKIGLNSKMPSRFPPVVFYTPKDQLIPNLYRYLQPWEAEFLDSARVWSEYSMKRKEVNAQNRRLTLEDLEDSWDGAWLMIETGVNQLLKHNPFWWTSQQHDGKLWQLNNYRVDVIAALGGVEGILKHTLFKGTHFPTWEGLFWEKASGLEESMRYKKLTDAQRDFDTHDIERYTRAKFLDYVSDSMSIYPSPTGVMIGMDLAYNLWSAYDNWFPVLKPLIPQTTSKIRKANPACHVLRERIRKGLQLYSSEPTEPYLNSQNYSELFLNQIIYDTNIYRVTMYPQDFRRKPMDGAIFIFNPRSGQLFLKIIHMSVWAGQKRLGQLVKWKTAEEVAALVRSLPVEEQPKGHVRPSQGPLA</sequence>
<dbReference type="GO" id="GO:0017070">
    <property type="term" value="F:U6 snRNA binding"/>
    <property type="evidence" value="ECO:0007669"/>
    <property type="project" value="InterPro"/>
</dbReference>
<protein>
    <submittedName>
        <fullName evidence="5">Uncharacterized protein</fullName>
    </submittedName>
</protein>
<keyword evidence="6" id="KW-1185">Reference proteome</keyword>
<feature type="domain" description="RNA recognition motif spliceosomal PrP8" evidence="3">
    <location>
        <begin position="107"/>
        <end position="197"/>
    </location>
</feature>
<dbReference type="Pfam" id="PF12134">
    <property type="entry name" value="PRP8_domainIV"/>
    <property type="match status" value="1"/>
</dbReference>
<dbReference type="InterPro" id="IPR012337">
    <property type="entry name" value="RNaseH-like_sf"/>
</dbReference>
<dbReference type="InterPro" id="IPR019582">
    <property type="entry name" value="RRM_spliceosomal_PrP8"/>
</dbReference>
<dbReference type="GO" id="GO:0097157">
    <property type="term" value="F:pre-mRNA intronic binding"/>
    <property type="evidence" value="ECO:0007669"/>
    <property type="project" value="TreeGrafter"/>
</dbReference>
<name>A0A4S8KT85_DENBC</name>
<dbReference type="GO" id="GO:0030619">
    <property type="term" value="F:U1 snRNA binding"/>
    <property type="evidence" value="ECO:0007669"/>
    <property type="project" value="TreeGrafter"/>
</dbReference>
<dbReference type="GO" id="GO:0030620">
    <property type="term" value="F:U2 snRNA binding"/>
    <property type="evidence" value="ECO:0007669"/>
    <property type="project" value="TreeGrafter"/>
</dbReference>
<dbReference type="InterPro" id="IPR019580">
    <property type="entry name" value="Prp8_U6-snRNA-bd"/>
</dbReference>
<dbReference type="InterPro" id="IPR027652">
    <property type="entry name" value="PRP8"/>
</dbReference>
<dbReference type="PANTHER" id="PTHR11140">
    <property type="entry name" value="PRE-MRNA SPLICING FACTOR PRP8"/>
    <property type="match status" value="1"/>
</dbReference>
<evidence type="ECO:0000259" key="3">
    <source>
        <dbReference type="Pfam" id="PF10598"/>
    </source>
</evidence>
<reference evidence="5 6" key="1">
    <citation type="journal article" date="2019" name="Nat. Ecol. Evol.">
        <title>Megaphylogeny resolves global patterns of mushroom evolution.</title>
        <authorList>
            <person name="Varga T."/>
            <person name="Krizsan K."/>
            <person name="Foldi C."/>
            <person name="Dima B."/>
            <person name="Sanchez-Garcia M."/>
            <person name="Sanchez-Ramirez S."/>
            <person name="Szollosi G.J."/>
            <person name="Szarkandi J.G."/>
            <person name="Papp V."/>
            <person name="Albert L."/>
            <person name="Andreopoulos W."/>
            <person name="Angelini C."/>
            <person name="Antonin V."/>
            <person name="Barry K.W."/>
            <person name="Bougher N.L."/>
            <person name="Buchanan P."/>
            <person name="Buyck B."/>
            <person name="Bense V."/>
            <person name="Catcheside P."/>
            <person name="Chovatia M."/>
            <person name="Cooper J."/>
            <person name="Damon W."/>
            <person name="Desjardin D."/>
            <person name="Finy P."/>
            <person name="Geml J."/>
            <person name="Haridas S."/>
            <person name="Hughes K."/>
            <person name="Justo A."/>
            <person name="Karasinski D."/>
            <person name="Kautmanova I."/>
            <person name="Kiss B."/>
            <person name="Kocsube S."/>
            <person name="Kotiranta H."/>
            <person name="LaButti K.M."/>
            <person name="Lechner B.E."/>
            <person name="Liimatainen K."/>
            <person name="Lipzen A."/>
            <person name="Lukacs Z."/>
            <person name="Mihaltcheva S."/>
            <person name="Morgado L.N."/>
            <person name="Niskanen T."/>
            <person name="Noordeloos M.E."/>
            <person name="Ohm R.A."/>
            <person name="Ortiz-Santana B."/>
            <person name="Ovrebo C."/>
            <person name="Racz N."/>
            <person name="Riley R."/>
            <person name="Savchenko A."/>
            <person name="Shiryaev A."/>
            <person name="Soop K."/>
            <person name="Spirin V."/>
            <person name="Szebenyi C."/>
            <person name="Tomsovsky M."/>
            <person name="Tulloss R.E."/>
            <person name="Uehling J."/>
            <person name="Grigoriev I.V."/>
            <person name="Vagvolgyi C."/>
            <person name="Papp T."/>
            <person name="Martin F.M."/>
            <person name="Miettinen O."/>
            <person name="Hibbett D.S."/>
            <person name="Nagy L.G."/>
        </authorList>
    </citation>
    <scope>NUCLEOTIDE SEQUENCE [LARGE SCALE GENOMIC DNA]</scope>
    <source>
        <strain evidence="5 6">CBS 962.96</strain>
    </source>
</reference>
<dbReference type="AlphaFoldDB" id="A0A4S8KT85"/>
<dbReference type="Pfam" id="PF10597">
    <property type="entry name" value="U5_2-snRNA_bdg"/>
    <property type="match status" value="1"/>
</dbReference>
<dbReference type="GO" id="GO:0071013">
    <property type="term" value="C:catalytic step 2 spliceosome"/>
    <property type="evidence" value="ECO:0007669"/>
    <property type="project" value="TreeGrafter"/>
</dbReference>
<dbReference type="GO" id="GO:0000244">
    <property type="term" value="P:spliceosomal tri-snRNP complex assembly"/>
    <property type="evidence" value="ECO:0007669"/>
    <property type="project" value="TreeGrafter"/>
</dbReference>
<dbReference type="Gene3D" id="3.90.1570.40">
    <property type="match status" value="1"/>
</dbReference>
<dbReference type="Pfam" id="PF10598">
    <property type="entry name" value="RRM_4"/>
    <property type="match status" value="1"/>
</dbReference>
<evidence type="ECO:0000259" key="1">
    <source>
        <dbReference type="Pfam" id="PF10596"/>
    </source>
</evidence>
<dbReference type="GO" id="GO:0005682">
    <property type="term" value="C:U5 snRNP"/>
    <property type="evidence" value="ECO:0007669"/>
    <property type="project" value="TreeGrafter"/>
</dbReference>
<dbReference type="GO" id="GO:0030623">
    <property type="term" value="F:U5 snRNA binding"/>
    <property type="evidence" value="ECO:0007669"/>
    <property type="project" value="InterPro"/>
</dbReference>
<dbReference type="PANTHER" id="PTHR11140:SF0">
    <property type="entry name" value="PRE-MRNA-PROCESSING-SPLICING FACTOR 8"/>
    <property type="match status" value="1"/>
</dbReference>
<evidence type="ECO:0000313" key="5">
    <source>
        <dbReference type="EMBL" id="THU79056.1"/>
    </source>
</evidence>